<evidence type="ECO:0000313" key="6">
    <source>
        <dbReference type="EMBL" id="CAG5112216.1"/>
    </source>
</evidence>
<dbReference type="InterPro" id="IPR000197">
    <property type="entry name" value="Znf_TAZ"/>
</dbReference>
<keyword evidence="7" id="KW-1185">Reference proteome</keyword>
<accession>A0ABN7T990</accession>
<dbReference type="Gene3D" id="1.20.1020.10">
    <property type="entry name" value="TAZ domain"/>
    <property type="match status" value="1"/>
</dbReference>
<proteinExistence type="predicted"/>
<evidence type="ECO:0000256" key="3">
    <source>
        <dbReference type="ARBA" id="ARBA00022833"/>
    </source>
</evidence>
<keyword evidence="1 4" id="KW-0479">Metal-binding</keyword>
<name>A0ABN7T990_OIKDI</name>
<feature type="domain" description="TAZ-type" evidence="5">
    <location>
        <begin position="124"/>
        <end position="207"/>
    </location>
</feature>
<evidence type="ECO:0000256" key="2">
    <source>
        <dbReference type="ARBA" id="ARBA00022771"/>
    </source>
</evidence>
<sequence>MYNRCCLTKIENLTKHLNALQYITNSRRRFDLLEDFERDSFETLVKDLDKRHFHSSPYNCEVGGVFNYHGDLAYTERAYRMIRDFEDTMQQFNTQSQVKKLKDQIARENARIDVEERKHLEEQNIKKWRDLKQCEEILKIASNCDHEKQDSNCWLKECAEMKFFIKHSKDCQISECSMCNGFFGLCTYHAKNCENSATCKTVYCKEIKERIYEEELEVAEEIAGILQ</sequence>
<dbReference type="InterPro" id="IPR035898">
    <property type="entry name" value="TAZ_dom_sf"/>
</dbReference>
<evidence type="ECO:0000259" key="5">
    <source>
        <dbReference type="PROSITE" id="PS50134"/>
    </source>
</evidence>
<organism evidence="6 7">
    <name type="scientific">Oikopleura dioica</name>
    <name type="common">Tunicate</name>
    <dbReference type="NCBI Taxonomy" id="34765"/>
    <lineage>
        <taxon>Eukaryota</taxon>
        <taxon>Metazoa</taxon>
        <taxon>Chordata</taxon>
        <taxon>Tunicata</taxon>
        <taxon>Appendicularia</taxon>
        <taxon>Copelata</taxon>
        <taxon>Oikopleuridae</taxon>
        <taxon>Oikopleura</taxon>
    </lineage>
</organism>
<protein>
    <submittedName>
        <fullName evidence="6">Oidioi.mRNA.OKI2018_I69.chr2.g6458.t1.cds</fullName>
    </submittedName>
</protein>
<dbReference type="PROSITE" id="PS50134">
    <property type="entry name" value="ZF_TAZ"/>
    <property type="match status" value="1"/>
</dbReference>
<gene>
    <name evidence="6" type="ORF">OKIOD_LOCUS15223</name>
</gene>
<keyword evidence="2 4" id="KW-0863">Zinc-finger</keyword>
<dbReference type="SUPFAM" id="SSF57933">
    <property type="entry name" value="TAZ domain"/>
    <property type="match status" value="1"/>
</dbReference>
<dbReference type="EMBL" id="OU015567">
    <property type="protein sequence ID" value="CAG5112216.1"/>
    <property type="molecule type" value="Genomic_DNA"/>
</dbReference>
<feature type="zinc finger region" description="TAZ-type" evidence="4">
    <location>
        <begin position="124"/>
        <end position="207"/>
    </location>
</feature>
<dbReference type="Proteomes" id="UP001158576">
    <property type="component" value="Chromosome 2"/>
</dbReference>
<keyword evidence="3 4" id="KW-0862">Zinc</keyword>
<evidence type="ECO:0000313" key="7">
    <source>
        <dbReference type="Proteomes" id="UP001158576"/>
    </source>
</evidence>
<evidence type="ECO:0000256" key="4">
    <source>
        <dbReference type="PROSITE-ProRule" id="PRU00203"/>
    </source>
</evidence>
<evidence type="ECO:0000256" key="1">
    <source>
        <dbReference type="ARBA" id="ARBA00022723"/>
    </source>
</evidence>
<dbReference type="SMART" id="SM00551">
    <property type="entry name" value="ZnF_TAZ"/>
    <property type="match status" value="1"/>
</dbReference>
<reference evidence="6 7" key="1">
    <citation type="submission" date="2021-04" db="EMBL/GenBank/DDBJ databases">
        <authorList>
            <person name="Bliznina A."/>
        </authorList>
    </citation>
    <scope>NUCLEOTIDE SEQUENCE [LARGE SCALE GENOMIC DNA]</scope>
</reference>
<dbReference type="Pfam" id="PF02135">
    <property type="entry name" value="zf-TAZ"/>
    <property type="match status" value="1"/>
</dbReference>